<dbReference type="AlphaFoldDB" id="A0A844QME8"/>
<dbReference type="PRINTS" id="PR01759">
    <property type="entry name" value="CAPSULEPROTC"/>
</dbReference>
<organism evidence="2 3">
    <name type="scientific">Nitratireductor arenosus</name>
    <dbReference type="NCBI Taxonomy" id="2682096"/>
    <lineage>
        <taxon>Bacteria</taxon>
        <taxon>Pseudomonadati</taxon>
        <taxon>Pseudomonadota</taxon>
        <taxon>Alphaproteobacteria</taxon>
        <taxon>Hyphomicrobiales</taxon>
        <taxon>Phyllobacteriaceae</taxon>
        <taxon>Nitratireductor</taxon>
    </lineage>
</organism>
<dbReference type="GO" id="GO:0045227">
    <property type="term" value="P:capsule polysaccharide biosynthetic process"/>
    <property type="evidence" value="ECO:0007669"/>
    <property type="project" value="InterPro"/>
</dbReference>
<dbReference type="Pfam" id="PF14102">
    <property type="entry name" value="Caps_synth_CapC"/>
    <property type="match status" value="1"/>
</dbReference>
<feature type="transmembrane region" description="Helical" evidence="1">
    <location>
        <begin position="21"/>
        <end position="44"/>
    </location>
</feature>
<keyword evidence="1" id="KW-0812">Transmembrane</keyword>
<dbReference type="GO" id="GO:0016020">
    <property type="term" value="C:membrane"/>
    <property type="evidence" value="ECO:0007669"/>
    <property type="project" value="InterPro"/>
</dbReference>
<evidence type="ECO:0000256" key="1">
    <source>
        <dbReference type="SAM" id="Phobius"/>
    </source>
</evidence>
<sequence>MGDRQLFPARPRHRPAAEDGDHAVLTLTLGLGIAVSLALFQLTGLSAGGVIAPGYLALVLDRPGMLATIALAAFATWGLLLALSRVLFLYGTRRFGVAILLALVLTTGIQALRGGLGPIALEWGGLGFIVPGLIAHQMDRQGPVRTLLMIAIATPLTRALAVLVVPWWS</sequence>
<dbReference type="InterPro" id="IPR008338">
    <property type="entry name" value="Capsule_biosynth_CapC"/>
</dbReference>
<name>A0A844QME8_9HYPH</name>
<evidence type="ECO:0000313" key="3">
    <source>
        <dbReference type="Proteomes" id="UP000463224"/>
    </source>
</evidence>
<dbReference type="Proteomes" id="UP000463224">
    <property type="component" value="Unassembled WGS sequence"/>
</dbReference>
<accession>A0A844QME8</accession>
<comment type="caution">
    <text evidence="2">The sequence shown here is derived from an EMBL/GenBank/DDBJ whole genome shotgun (WGS) entry which is preliminary data.</text>
</comment>
<keyword evidence="1" id="KW-0472">Membrane</keyword>
<protein>
    <recommendedName>
        <fullName evidence="4">Capsule biosynthesis protein CapC</fullName>
    </recommendedName>
</protein>
<keyword evidence="1" id="KW-1133">Transmembrane helix</keyword>
<gene>
    <name evidence="2" type="ORF">GN330_17470</name>
</gene>
<evidence type="ECO:0000313" key="2">
    <source>
        <dbReference type="EMBL" id="MVA99041.1"/>
    </source>
</evidence>
<evidence type="ECO:0008006" key="4">
    <source>
        <dbReference type="Google" id="ProtNLM"/>
    </source>
</evidence>
<proteinExistence type="predicted"/>
<feature type="transmembrane region" description="Helical" evidence="1">
    <location>
        <begin position="64"/>
        <end position="83"/>
    </location>
</feature>
<feature type="transmembrane region" description="Helical" evidence="1">
    <location>
        <begin position="147"/>
        <end position="168"/>
    </location>
</feature>
<keyword evidence="3" id="KW-1185">Reference proteome</keyword>
<feature type="transmembrane region" description="Helical" evidence="1">
    <location>
        <begin position="95"/>
        <end position="112"/>
    </location>
</feature>
<dbReference type="EMBL" id="WPHG01000004">
    <property type="protein sequence ID" value="MVA99041.1"/>
    <property type="molecule type" value="Genomic_DNA"/>
</dbReference>
<reference evidence="2 3" key="1">
    <citation type="submission" date="2019-12" db="EMBL/GenBank/DDBJ databases">
        <title>Nitratireductor arenosus sp. nov., Isolated from sea sand, Jeju island, South Korea.</title>
        <authorList>
            <person name="Kim W."/>
        </authorList>
    </citation>
    <scope>NUCLEOTIDE SEQUENCE [LARGE SCALE GENOMIC DNA]</scope>
    <source>
        <strain evidence="2 3">CAU 1489</strain>
    </source>
</reference>